<dbReference type="RefSeq" id="XP_020055627.1">
    <property type="nucleotide sequence ID" value="XM_020201350.1"/>
</dbReference>
<evidence type="ECO:0000256" key="2">
    <source>
        <dbReference type="ARBA" id="ARBA00022946"/>
    </source>
</evidence>
<evidence type="ECO:0000313" key="9">
    <source>
        <dbReference type="EMBL" id="OJJ99287.1"/>
    </source>
</evidence>
<gene>
    <name evidence="9" type="ORF">ASPACDRAFT_43953</name>
</gene>
<dbReference type="GO" id="GO:0005762">
    <property type="term" value="C:mitochondrial large ribosomal subunit"/>
    <property type="evidence" value="ECO:0007669"/>
    <property type="project" value="TreeGrafter"/>
</dbReference>
<dbReference type="Pfam" id="PF08561">
    <property type="entry name" value="Ribosomal_L37"/>
    <property type="match status" value="1"/>
</dbReference>
<dbReference type="VEuPathDB" id="FungiDB:ASPACDRAFT_43953"/>
<keyword evidence="10" id="KW-1185">Reference proteome</keyword>
<dbReference type="AlphaFoldDB" id="A0A1L9WTR3"/>
<evidence type="ECO:0000256" key="8">
    <source>
        <dbReference type="SAM" id="MobiDB-lite"/>
    </source>
</evidence>
<feature type="compositionally biased region" description="Basic and acidic residues" evidence="8">
    <location>
        <begin position="90"/>
        <end position="104"/>
    </location>
</feature>
<evidence type="ECO:0000256" key="7">
    <source>
        <dbReference type="ARBA" id="ARBA00035179"/>
    </source>
</evidence>
<dbReference type="InterPro" id="IPR013870">
    <property type="entry name" value="Ribosomal_mL54"/>
</dbReference>
<organism evidence="9 10">
    <name type="scientific">Aspergillus aculeatus (strain ATCC 16872 / CBS 172.66 / WB 5094)</name>
    <dbReference type="NCBI Taxonomy" id="690307"/>
    <lineage>
        <taxon>Eukaryota</taxon>
        <taxon>Fungi</taxon>
        <taxon>Dikarya</taxon>
        <taxon>Ascomycota</taxon>
        <taxon>Pezizomycotina</taxon>
        <taxon>Eurotiomycetes</taxon>
        <taxon>Eurotiomycetidae</taxon>
        <taxon>Eurotiales</taxon>
        <taxon>Aspergillaceae</taxon>
        <taxon>Aspergillus</taxon>
        <taxon>Aspergillus subgen. Circumdati</taxon>
    </lineage>
</organism>
<keyword evidence="4" id="KW-0496">Mitochondrion</keyword>
<feature type="region of interest" description="Disordered" evidence="8">
    <location>
        <begin position="41"/>
        <end position="106"/>
    </location>
</feature>
<feature type="compositionally biased region" description="Low complexity" evidence="8">
    <location>
        <begin position="60"/>
        <end position="80"/>
    </location>
</feature>
<keyword evidence="5" id="KW-0687">Ribonucleoprotein</keyword>
<dbReference type="EMBL" id="KV878978">
    <property type="protein sequence ID" value="OJJ99287.1"/>
    <property type="molecule type" value="Genomic_DNA"/>
</dbReference>
<dbReference type="PANTHER" id="PTHR28595:SF1">
    <property type="entry name" value="LARGE RIBOSOMAL SUBUNIT PROTEIN ML54"/>
    <property type="match status" value="1"/>
</dbReference>
<proteinExistence type="inferred from homology"/>
<dbReference type="PANTHER" id="PTHR28595">
    <property type="entry name" value="39S RIBOSOMAL PROTEIN L54, MITOCHONDRIAL"/>
    <property type="match status" value="1"/>
</dbReference>
<dbReference type="GeneID" id="30975164"/>
<comment type="similarity">
    <text evidence="6">Belongs to the mitochondrion-specific ribosomal protein mL54 family.</text>
</comment>
<dbReference type="GO" id="GO:0003735">
    <property type="term" value="F:structural constituent of ribosome"/>
    <property type="evidence" value="ECO:0007669"/>
    <property type="project" value="TreeGrafter"/>
</dbReference>
<protein>
    <recommendedName>
        <fullName evidence="7">Large ribosomal subunit protein mL54</fullName>
    </recommendedName>
</protein>
<accession>A0A1L9WTR3</accession>
<dbReference type="OMA" id="YPEWLWR"/>
<keyword evidence="2" id="KW-0809">Transit peptide</keyword>
<dbReference type="STRING" id="690307.A0A1L9WTR3"/>
<keyword evidence="3" id="KW-0689">Ribosomal protein</keyword>
<dbReference type="Proteomes" id="UP000184546">
    <property type="component" value="Unassembled WGS sequence"/>
</dbReference>
<reference evidence="10" key="1">
    <citation type="journal article" date="2017" name="Genome Biol.">
        <title>Comparative genomics reveals high biological diversity and specific adaptations in the industrially and medically important fungal genus Aspergillus.</title>
        <authorList>
            <person name="de Vries R.P."/>
            <person name="Riley R."/>
            <person name="Wiebenga A."/>
            <person name="Aguilar-Osorio G."/>
            <person name="Amillis S."/>
            <person name="Uchima C.A."/>
            <person name="Anderluh G."/>
            <person name="Asadollahi M."/>
            <person name="Askin M."/>
            <person name="Barry K."/>
            <person name="Battaglia E."/>
            <person name="Bayram O."/>
            <person name="Benocci T."/>
            <person name="Braus-Stromeyer S.A."/>
            <person name="Caldana C."/>
            <person name="Canovas D."/>
            <person name="Cerqueira G.C."/>
            <person name="Chen F."/>
            <person name="Chen W."/>
            <person name="Choi C."/>
            <person name="Clum A."/>
            <person name="Dos Santos R.A."/>
            <person name="Damasio A.R."/>
            <person name="Diallinas G."/>
            <person name="Emri T."/>
            <person name="Fekete E."/>
            <person name="Flipphi M."/>
            <person name="Freyberg S."/>
            <person name="Gallo A."/>
            <person name="Gournas C."/>
            <person name="Habgood R."/>
            <person name="Hainaut M."/>
            <person name="Harispe M.L."/>
            <person name="Henrissat B."/>
            <person name="Hilden K.S."/>
            <person name="Hope R."/>
            <person name="Hossain A."/>
            <person name="Karabika E."/>
            <person name="Karaffa L."/>
            <person name="Karanyi Z."/>
            <person name="Krasevec N."/>
            <person name="Kuo A."/>
            <person name="Kusch H."/>
            <person name="LaButti K."/>
            <person name="Lagendijk E.L."/>
            <person name="Lapidus A."/>
            <person name="Levasseur A."/>
            <person name="Lindquist E."/>
            <person name="Lipzen A."/>
            <person name="Logrieco A.F."/>
            <person name="MacCabe A."/>
            <person name="Maekelae M.R."/>
            <person name="Malavazi I."/>
            <person name="Melin P."/>
            <person name="Meyer V."/>
            <person name="Mielnichuk N."/>
            <person name="Miskei M."/>
            <person name="Molnar A.P."/>
            <person name="Mule G."/>
            <person name="Ngan C.Y."/>
            <person name="Orejas M."/>
            <person name="Orosz E."/>
            <person name="Ouedraogo J.P."/>
            <person name="Overkamp K.M."/>
            <person name="Park H.-S."/>
            <person name="Perrone G."/>
            <person name="Piumi F."/>
            <person name="Punt P.J."/>
            <person name="Ram A.F."/>
            <person name="Ramon A."/>
            <person name="Rauscher S."/>
            <person name="Record E."/>
            <person name="Riano-Pachon D.M."/>
            <person name="Robert V."/>
            <person name="Roehrig J."/>
            <person name="Ruller R."/>
            <person name="Salamov A."/>
            <person name="Salih N.S."/>
            <person name="Samson R.A."/>
            <person name="Sandor E."/>
            <person name="Sanguinetti M."/>
            <person name="Schuetze T."/>
            <person name="Sepcic K."/>
            <person name="Shelest E."/>
            <person name="Sherlock G."/>
            <person name="Sophianopoulou V."/>
            <person name="Squina F.M."/>
            <person name="Sun H."/>
            <person name="Susca A."/>
            <person name="Todd R.B."/>
            <person name="Tsang A."/>
            <person name="Unkles S.E."/>
            <person name="van de Wiele N."/>
            <person name="van Rossen-Uffink D."/>
            <person name="Oliveira J.V."/>
            <person name="Vesth T.C."/>
            <person name="Visser J."/>
            <person name="Yu J.-H."/>
            <person name="Zhou M."/>
            <person name="Andersen M.R."/>
            <person name="Archer D.B."/>
            <person name="Baker S.E."/>
            <person name="Benoit I."/>
            <person name="Brakhage A.A."/>
            <person name="Braus G.H."/>
            <person name="Fischer R."/>
            <person name="Frisvad J.C."/>
            <person name="Goldman G.H."/>
            <person name="Houbraken J."/>
            <person name="Oakley B."/>
            <person name="Pocsi I."/>
            <person name="Scazzocchio C."/>
            <person name="Seiboth B."/>
            <person name="vanKuyk P.A."/>
            <person name="Wortman J."/>
            <person name="Dyer P.S."/>
            <person name="Grigoriev I.V."/>
        </authorList>
    </citation>
    <scope>NUCLEOTIDE SEQUENCE [LARGE SCALE GENOMIC DNA]</scope>
    <source>
        <strain evidence="10">ATCC 16872 / CBS 172.66 / WB 5094</strain>
    </source>
</reference>
<evidence type="ECO:0000256" key="6">
    <source>
        <dbReference type="ARBA" id="ARBA00033752"/>
    </source>
</evidence>
<evidence type="ECO:0000256" key="5">
    <source>
        <dbReference type="ARBA" id="ARBA00023274"/>
    </source>
</evidence>
<comment type="subcellular location">
    <subcellularLocation>
        <location evidence="1">Mitochondrion</location>
    </subcellularLocation>
</comment>
<dbReference type="OrthoDB" id="10252718at2759"/>
<evidence type="ECO:0000256" key="1">
    <source>
        <dbReference type="ARBA" id="ARBA00004173"/>
    </source>
</evidence>
<evidence type="ECO:0000313" key="10">
    <source>
        <dbReference type="Proteomes" id="UP000184546"/>
    </source>
</evidence>
<evidence type="ECO:0000256" key="3">
    <source>
        <dbReference type="ARBA" id="ARBA00022980"/>
    </source>
</evidence>
<evidence type="ECO:0000256" key="4">
    <source>
        <dbReference type="ARBA" id="ARBA00023128"/>
    </source>
</evidence>
<name>A0A1L9WTR3_ASPA1</name>
<sequence>MICQRCRTGILSRFQQHTVTSPALSGARQLTLPIQRAQFRNYSDGKPTVSAAPPPPKPRQPGVSDVTVASAVSSATPGVSQPLSTPTDGVHSDVHPGKARKVVERPPSSCLAGTKLNGLNYFKNKPDLLALEDSEYPDWLWGLLDENKKGKTEQGGVDPSTLNKKQRKRYEKKMAARAANLPPVIPIHEQANDITPAAYNRDQAEAQDTLVVAAESLEKRTEITRSARDARRKGIREANFLRGL</sequence>